<organism evidence="6 7">
    <name type="scientific">Coleophoma crateriformis</name>
    <dbReference type="NCBI Taxonomy" id="565419"/>
    <lineage>
        <taxon>Eukaryota</taxon>
        <taxon>Fungi</taxon>
        <taxon>Dikarya</taxon>
        <taxon>Ascomycota</taxon>
        <taxon>Pezizomycotina</taxon>
        <taxon>Leotiomycetes</taxon>
        <taxon>Helotiales</taxon>
        <taxon>Dermateaceae</taxon>
        <taxon>Coleophoma</taxon>
    </lineage>
</organism>
<keyword evidence="3 4" id="KW-0408">Iron</keyword>
<gene>
    <name evidence="6" type="ORF">BP5796_03195</name>
</gene>
<evidence type="ECO:0000256" key="3">
    <source>
        <dbReference type="ARBA" id="ARBA00023004"/>
    </source>
</evidence>
<dbReference type="InterPro" id="IPR001128">
    <property type="entry name" value="Cyt_P450"/>
</dbReference>
<dbReference type="SUPFAM" id="SSF48264">
    <property type="entry name" value="Cytochrome P450"/>
    <property type="match status" value="1"/>
</dbReference>
<keyword evidence="5" id="KW-0560">Oxidoreductase</keyword>
<dbReference type="PROSITE" id="PS00086">
    <property type="entry name" value="CYTOCHROME_P450"/>
    <property type="match status" value="1"/>
</dbReference>
<accession>A0A3D8SMU8</accession>
<name>A0A3D8SMU8_9HELO</name>
<dbReference type="PANTHER" id="PTHR24305:SF85">
    <property type="entry name" value="P450, PUTATIVE (EUROFUNG)-RELATED"/>
    <property type="match status" value="1"/>
</dbReference>
<evidence type="ECO:0000313" key="7">
    <source>
        <dbReference type="Proteomes" id="UP000256328"/>
    </source>
</evidence>
<evidence type="ECO:0008006" key="8">
    <source>
        <dbReference type="Google" id="ProtNLM"/>
    </source>
</evidence>
<dbReference type="AlphaFoldDB" id="A0A3D8SMU8"/>
<dbReference type="Gene3D" id="1.10.630.10">
    <property type="entry name" value="Cytochrome P450"/>
    <property type="match status" value="1"/>
</dbReference>
<comment type="caution">
    <text evidence="6">The sequence shown here is derived from an EMBL/GenBank/DDBJ whole genome shotgun (WGS) entry which is preliminary data.</text>
</comment>
<dbReference type="OrthoDB" id="3934656at2759"/>
<keyword evidence="5" id="KW-0503">Monooxygenase</keyword>
<dbReference type="PRINTS" id="PR00385">
    <property type="entry name" value="P450"/>
</dbReference>
<dbReference type="InterPro" id="IPR017972">
    <property type="entry name" value="Cyt_P450_CS"/>
</dbReference>
<dbReference type="GO" id="GO:0020037">
    <property type="term" value="F:heme binding"/>
    <property type="evidence" value="ECO:0007669"/>
    <property type="project" value="InterPro"/>
</dbReference>
<evidence type="ECO:0000256" key="4">
    <source>
        <dbReference type="PIRSR" id="PIRSR602401-1"/>
    </source>
</evidence>
<feature type="binding site" description="axial binding residue" evidence="4">
    <location>
        <position position="466"/>
    </location>
    <ligand>
        <name>heme</name>
        <dbReference type="ChEBI" id="CHEBI:30413"/>
    </ligand>
    <ligandPart>
        <name>Fe</name>
        <dbReference type="ChEBI" id="CHEBI:18248"/>
    </ligandPart>
</feature>
<keyword evidence="7" id="KW-1185">Reference proteome</keyword>
<keyword evidence="4 5" id="KW-0349">Heme</keyword>
<dbReference type="InterPro" id="IPR002401">
    <property type="entry name" value="Cyt_P450_E_grp-I"/>
</dbReference>
<proteinExistence type="inferred from homology"/>
<dbReference type="PANTHER" id="PTHR24305">
    <property type="entry name" value="CYTOCHROME P450"/>
    <property type="match status" value="1"/>
</dbReference>
<evidence type="ECO:0000256" key="1">
    <source>
        <dbReference type="ARBA" id="ARBA00001971"/>
    </source>
</evidence>
<evidence type="ECO:0000313" key="6">
    <source>
        <dbReference type="EMBL" id="RDW87501.1"/>
    </source>
</evidence>
<dbReference type="GO" id="GO:0005506">
    <property type="term" value="F:iron ion binding"/>
    <property type="evidence" value="ECO:0007669"/>
    <property type="project" value="InterPro"/>
</dbReference>
<dbReference type="GO" id="GO:0016705">
    <property type="term" value="F:oxidoreductase activity, acting on paired donors, with incorporation or reduction of molecular oxygen"/>
    <property type="evidence" value="ECO:0007669"/>
    <property type="project" value="InterPro"/>
</dbReference>
<evidence type="ECO:0000256" key="2">
    <source>
        <dbReference type="ARBA" id="ARBA00022723"/>
    </source>
</evidence>
<dbReference type="EMBL" id="PDLN01000004">
    <property type="protein sequence ID" value="RDW87501.1"/>
    <property type="molecule type" value="Genomic_DNA"/>
</dbReference>
<evidence type="ECO:0000256" key="5">
    <source>
        <dbReference type="RuleBase" id="RU000461"/>
    </source>
</evidence>
<dbReference type="Pfam" id="PF00067">
    <property type="entry name" value="p450"/>
    <property type="match status" value="1"/>
</dbReference>
<dbReference type="GO" id="GO:0004497">
    <property type="term" value="F:monooxygenase activity"/>
    <property type="evidence" value="ECO:0007669"/>
    <property type="project" value="UniProtKB-KW"/>
</dbReference>
<protein>
    <recommendedName>
        <fullName evidence="8">Cytochrome P450</fullName>
    </recommendedName>
</protein>
<dbReference type="Proteomes" id="UP000256328">
    <property type="component" value="Unassembled WGS sequence"/>
</dbReference>
<reference evidence="6 7" key="1">
    <citation type="journal article" date="2018" name="IMA Fungus">
        <title>IMA Genome-F 9: Draft genome sequence of Annulohypoxylon stygium, Aspergillus mulundensis, Berkeleyomyces basicola (syn. Thielaviopsis basicola), Ceratocystis smalleyi, two Cercospora beticola strains, Coleophoma cylindrospora, Fusarium fracticaudum, Phialophora cf. hyalina, and Morchella septimelata.</title>
        <authorList>
            <person name="Wingfield B.D."/>
            <person name="Bills G.F."/>
            <person name="Dong Y."/>
            <person name="Huang W."/>
            <person name="Nel W.J."/>
            <person name="Swalarsk-Parry B.S."/>
            <person name="Vaghefi N."/>
            <person name="Wilken P.M."/>
            <person name="An Z."/>
            <person name="de Beer Z.W."/>
            <person name="De Vos L."/>
            <person name="Chen L."/>
            <person name="Duong T.A."/>
            <person name="Gao Y."/>
            <person name="Hammerbacher A."/>
            <person name="Kikkert J.R."/>
            <person name="Li Y."/>
            <person name="Li H."/>
            <person name="Li K."/>
            <person name="Li Q."/>
            <person name="Liu X."/>
            <person name="Ma X."/>
            <person name="Naidoo K."/>
            <person name="Pethybridge S.J."/>
            <person name="Sun J."/>
            <person name="Steenkamp E.T."/>
            <person name="van der Nest M.A."/>
            <person name="van Wyk S."/>
            <person name="Wingfield M.J."/>
            <person name="Xiong C."/>
            <person name="Yue Q."/>
            <person name="Zhang X."/>
        </authorList>
    </citation>
    <scope>NUCLEOTIDE SEQUENCE [LARGE SCALE GENOMIC DNA]</scope>
    <source>
        <strain evidence="6 7">BP5796</strain>
    </source>
</reference>
<comment type="cofactor">
    <cofactor evidence="1 4">
        <name>heme</name>
        <dbReference type="ChEBI" id="CHEBI:30413"/>
    </cofactor>
</comment>
<dbReference type="InterPro" id="IPR036396">
    <property type="entry name" value="Cyt_P450_sf"/>
</dbReference>
<dbReference type="PRINTS" id="PR00463">
    <property type="entry name" value="EP450I"/>
</dbReference>
<dbReference type="CDD" id="cd11060">
    <property type="entry name" value="CYP57A1-like"/>
    <property type="match status" value="1"/>
</dbReference>
<sequence>MAIGEVASDLVTISLKLVTLKNIGLLCLAYLICKAVSQIVYYRFIHPLKQFPGPFWASVTRIWYAWHNAAENEIRTSWELVKKHGKVVRLTPTLLLVSSAEYLPLIYHRTSVKSKFYITGSFGETESVFNMQPHAAHAYHRKLIAGPYSFSKISKTEPLVDIQIAAWIKKLDDQFAQTGQPFNFASWAIYVAYDIISEVGFGKALGFIEKGEDVGGLIAAFHTGMPIAGFMARLYPLTEWVKSTWVGKYLVASPEQDFGIGILMQWRDKLVDGRKREMEEGKSTHRVDLLQAFLDARTADGEPLDLDYVRAEVLLILLAGSDTTGTAFGAVVTYILGSPAVYERMINEIDSAAASGLLSSPIPRYTEVSEHCPFFVACVKESIRLCPSAPIALPRVVEHGQPPLIIEGKVIPVGTEVGCNPWIVHRDPAIYGPDAEQFRPERWLDEGNAKLFDRCNLAFGYGSRGCLGKDLAMMELLKTPLVFFRTFKPTYCKPSKEMPGPPKPTVKGGIAIWNDIWITIERRKVGLKV</sequence>
<dbReference type="InterPro" id="IPR050121">
    <property type="entry name" value="Cytochrome_P450_monoxygenase"/>
</dbReference>
<comment type="similarity">
    <text evidence="5">Belongs to the cytochrome P450 family.</text>
</comment>
<keyword evidence="2 4" id="KW-0479">Metal-binding</keyword>